<keyword evidence="3" id="KW-1185">Reference proteome</keyword>
<evidence type="ECO:0000313" key="3">
    <source>
        <dbReference type="Proteomes" id="UP001165044"/>
    </source>
</evidence>
<evidence type="ECO:0000313" key="2">
    <source>
        <dbReference type="EMBL" id="GLH67182.1"/>
    </source>
</evidence>
<dbReference type="Proteomes" id="UP001165044">
    <property type="component" value="Unassembled WGS sequence"/>
</dbReference>
<sequence length="195" mass="21317">MADSFHARIPTLSDADLRRYLEQPLVYKTEAVELALAELRRRGHAIPADDLARLQRLLDTRDAARQAELEPGPDSLLGASPAARRARLRRITAGLLAAGLGAATLLYVTAKPPAATPLGYEPENTKRYLRQLEVVGGKANVVGTEFQRWFEGLWQGRQLAFTVAWLTVLLAAAFWFLSTRLAVGTPADTDADGGR</sequence>
<organism evidence="2 3">
    <name type="scientific">Geothrix edaphica</name>
    <dbReference type="NCBI Taxonomy" id="2927976"/>
    <lineage>
        <taxon>Bacteria</taxon>
        <taxon>Pseudomonadati</taxon>
        <taxon>Acidobacteriota</taxon>
        <taxon>Holophagae</taxon>
        <taxon>Holophagales</taxon>
        <taxon>Holophagaceae</taxon>
        <taxon>Geothrix</taxon>
    </lineage>
</organism>
<keyword evidence="1" id="KW-0812">Transmembrane</keyword>
<reference evidence="2" key="1">
    <citation type="journal article" date="2023" name="Antonie Van Leeuwenhoek">
        <title>Mesoterricola silvestris gen. nov., sp. nov., Mesoterricola sediminis sp. nov., Geothrix oryzae sp. nov., Geothrix edaphica sp. nov., Geothrix rubra sp. nov., and Geothrix limicola sp. nov., six novel members of Acidobacteriota isolated from soils.</title>
        <authorList>
            <person name="Itoh H."/>
            <person name="Sugisawa Y."/>
            <person name="Mise K."/>
            <person name="Xu Z."/>
            <person name="Kuniyasu M."/>
            <person name="Ushijima N."/>
            <person name="Kawano K."/>
            <person name="Kobayashi E."/>
            <person name="Shiratori Y."/>
            <person name="Masuda Y."/>
            <person name="Senoo K."/>
        </authorList>
    </citation>
    <scope>NUCLEOTIDE SEQUENCE</scope>
    <source>
        <strain evidence="2">Red802</strain>
    </source>
</reference>
<protein>
    <recommendedName>
        <fullName evidence="4">DUF1707 domain-containing protein</fullName>
    </recommendedName>
</protein>
<accession>A0ABQ5PXR5</accession>
<feature type="transmembrane region" description="Helical" evidence="1">
    <location>
        <begin position="91"/>
        <end position="110"/>
    </location>
</feature>
<proteinExistence type="predicted"/>
<keyword evidence="1" id="KW-0472">Membrane</keyword>
<name>A0ABQ5PXR5_9BACT</name>
<evidence type="ECO:0008006" key="4">
    <source>
        <dbReference type="Google" id="ProtNLM"/>
    </source>
</evidence>
<evidence type="ECO:0000256" key="1">
    <source>
        <dbReference type="SAM" id="Phobius"/>
    </source>
</evidence>
<dbReference type="RefSeq" id="WP_285608120.1">
    <property type="nucleotide sequence ID" value="NZ_BSDC01000002.1"/>
</dbReference>
<keyword evidence="1" id="KW-1133">Transmembrane helix</keyword>
<dbReference type="EMBL" id="BSDC01000002">
    <property type="protein sequence ID" value="GLH67182.1"/>
    <property type="molecule type" value="Genomic_DNA"/>
</dbReference>
<feature type="transmembrane region" description="Helical" evidence="1">
    <location>
        <begin position="159"/>
        <end position="177"/>
    </location>
</feature>
<gene>
    <name evidence="2" type="ORF">GETHED_15460</name>
</gene>
<comment type="caution">
    <text evidence="2">The sequence shown here is derived from an EMBL/GenBank/DDBJ whole genome shotgun (WGS) entry which is preliminary data.</text>
</comment>